<evidence type="ECO:0000313" key="2">
    <source>
        <dbReference type="Proteomes" id="UP000314294"/>
    </source>
</evidence>
<gene>
    <name evidence="1" type="ORF">EYF80_041165</name>
</gene>
<comment type="caution">
    <text evidence="1">The sequence shown here is derived from an EMBL/GenBank/DDBJ whole genome shotgun (WGS) entry which is preliminary data.</text>
</comment>
<reference evidence="1 2" key="1">
    <citation type="submission" date="2019-03" db="EMBL/GenBank/DDBJ databases">
        <title>First draft genome of Liparis tanakae, snailfish: a comprehensive survey of snailfish specific genes.</title>
        <authorList>
            <person name="Kim W."/>
            <person name="Song I."/>
            <person name="Jeong J.-H."/>
            <person name="Kim D."/>
            <person name="Kim S."/>
            <person name="Ryu S."/>
            <person name="Song J.Y."/>
            <person name="Lee S.K."/>
        </authorList>
    </citation>
    <scope>NUCLEOTIDE SEQUENCE [LARGE SCALE GENOMIC DNA]</scope>
    <source>
        <tissue evidence="1">Muscle</tissue>
    </source>
</reference>
<dbReference type="Proteomes" id="UP000314294">
    <property type="component" value="Unassembled WGS sequence"/>
</dbReference>
<proteinExistence type="predicted"/>
<evidence type="ECO:0000313" key="1">
    <source>
        <dbReference type="EMBL" id="TNN48627.1"/>
    </source>
</evidence>
<keyword evidence="2" id="KW-1185">Reference proteome</keyword>
<name>A0A4Z2G4W9_9TELE</name>
<accession>A0A4Z2G4W9</accession>
<dbReference type="AlphaFoldDB" id="A0A4Z2G4W9"/>
<protein>
    <submittedName>
        <fullName evidence="1">Uncharacterized protein</fullName>
    </submittedName>
</protein>
<dbReference type="EMBL" id="SRLO01000688">
    <property type="protein sequence ID" value="TNN48627.1"/>
    <property type="molecule type" value="Genomic_DNA"/>
</dbReference>
<organism evidence="1 2">
    <name type="scientific">Liparis tanakae</name>
    <name type="common">Tanaka's snailfish</name>
    <dbReference type="NCBI Taxonomy" id="230148"/>
    <lineage>
        <taxon>Eukaryota</taxon>
        <taxon>Metazoa</taxon>
        <taxon>Chordata</taxon>
        <taxon>Craniata</taxon>
        <taxon>Vertebrata</taxon>
        <taxon>Euteleostomi</taxon>
        <taxon>Actinopterygii</taxon>
        <taxon>Neopterygii</taxon>
        <taxon>Teleostei</taxon>
        <taxon>Neoteleostei</taxon>
        <taxon>Acanthomorphata</taxon>
        <taxon>Eupercaria</taxon>
        <taxon>Perciformes</taxon>
        <taxon>Cottioidei</taxon>
        <taxon>Cottales</taxon>
        <taxon>Liparidae</taxon>
        <taxon>Liparis</taxon>
    </lineage>
</organism>
<sequence>MLSQQTTPEGKRSGGKCRFPPKNFLPCLFLSSAETNDLRGIWVAQCVCVLQERRVPPKRAALSKHVSADSPASADRQLLRVAGGRFAFKLSQCAEDHATS</sequence>